<evidence type="ECO:0000256" key="1">
    <source>
        <dbReference type="SAM" id="MobiDB-lite"/>
    </source>
</evidence>
<proteinExistence type="predicted"/>
<organism evidence="2 3">
    <name type="scientific">Trichogramma kaykai</name>
    <dbReference type="NCBI Taxonomy" id="54128"/>
    <lineage>
        <taxon>Eukaryota</taxon>
        <taxon>Metazoa</taxon>
        <taxon>Ecdysozoa</taxon>
        <taxon>Arthropoda</taxon>
        <taxon>Hexapoda</taxon>
        <taxon>Insecta</taxon>
        <taxon>Pterygota</taxon>
        <taxon>Neoptera</taxon>
        <taxon>Endopterygota</taxon>
        <taxon>Hymenoptera</taxon>
        <taxon>Apocrita</taxon>
        <taxon>Proctotrupomorpha</taxon>
        <taxon>Chalcidoidea</taxon>
        <taxon>Trichogrammatidae</taxon>
        <taxon>Trichogramma</taxon>
    </lineage>
</organism>
<evidence type="ECO:0000313" key="3">
    <source>
        <dbReference type="Proteomes" id="UP001627154"/>
    </source>
</evidence>
<keyword evidence="3" id="KW-1185">Reference proteome</keyword>
<reference evidence="2 3" key="1">
    <citation type="journal article" date="2024" name="bioRxiv">
        <title>A reference genome for Trichogramma kaykai: A tiny desert-dwelling parasitoid wasp with competing sex-ratio distorters.</title>
        <authorList>
            <person name="Culotta J."/>
            <person name="Lindsey A.R."/>
        </authorList>
    </citation>
    <scope>NUCLEOTIDE SEQUENCE [LARGE SCALE GENOMIC DNA]</scope>
    <source>
        <strain evidence="2 3">KSX58</strain>
    </source>
</reference>
<gene>
    <name evidence="2" type="ORF">TKK_010205</name>
</gene>
<dbReference type="AlphaFoldDB" id="A0ABD2WT62"/>
<sequence>MSSGTAEFTASFVLSVFNAVTTLELSKKVIFKKLLCKYRVSSGVELIHAGSQSRQGRGASKRARSCGEKKSYKRKRRTAECRYRRNTTYIEKTIFLIKIYINLHAQNPSKPTRIHVKRRPCASESCRRLCARAERRASELSDIFHLRASVSWYSQPIAEAGLHSAHRRIHLPAFHRATSNLDELLRLLHCT</sequence>
<dbReference type="Proteomes" id="UP001627154">
    <property type="component" value="Unassembled WGS sequence"/>
</dbReference>
<protein>
    <submittedName>
        <fullName evidence="2">Uncharacterized protein</fullName>
    </submittedName>
</protein>
<name>A0ABD2WT62_9HYME</name>
<accession>A0ABD2WT62</accession>
<evidence type="ECO:0000313" key="2">
    <source>
        <dbReference type="EMBL" id="KAL3395667.1"/>
    </source>
</evidence>
<comment type="caution">
    <text evidence="2">The sequence shown here is derived from an EMBL/GenBank/DDBJ whole genome shotgun (WGS) entry which is preliminary data.</text>
</comment>
<feature type="region of interest" description="Disordered" evidence="1">
    <location>
        <begin position="51"/>
        <end position="71"/>
    </location>
</feature>
<dbReference type="EMBL" id="JBJJXI010000078">
    <property type="protein sequence ID" value="KAL3395667.1"/>
    <property type="molecule type" value="Genomic_DNA"/>
</dbReference>